<feature type="non-terminal residue" evidence="2">
    <location>
        <position position="1"/>
    </location>
</feature>
<dbReference type="EMBL" id="NEVH01010477">
    <property type="protein sequence ID" value="PNF32533.1"/>
    <property type="molecule type" value="Genomic_DNA"/>
</dbReference>
<dbReference type="PANTHER" id="PTHR46060">
    <property type="entry name" value="MARINER MOS1 TRANSPOSASE-LIKE PROTEIN"/>
    <property type="match status" value="1"/>
</dbReference>
<dbReference type="Gene3D" id="3.30.420.10">
    <property type="entry name" value="Ribonuclease H-like superfamily/Ribonuclease H"/>
    <property type="match status" value="1"/>
</dbReference>
<gene>
    <name evidence="2" type="ORF">B7P43_G02452</name>
</gene>
<accession>A0A2J7QVC6</accession>
<dbReference type="InParanoid" id="A0A2J7QVC6"/>
<dbReference type="InterPro" id="IPR052709">
    <property type="entry name" value="Transposase-MT_Hybrid"/>
</dbReference>
<dbReference type="GO" id="GO:0003676">
    <property type="term" value="F:nucleic acid binding"/>
    <property type="evidence" value="ECO:0007669"/>
    <property type="project" value="InterPro"/>
</dbReference>
<evidence type="ECO:0000256" key="1">
    <source>
        <dbReference type="SAM" id="MobiDB-lite"/>
    </source>
</evidence>
<sequence length="125" mass="14191">EQRANIKFCLKLGAFGNTKKYCVTNLAEDLGKRKFCARFVRHALSGDEKHARVEQCKDMLRSAQSDTKFTKTIVTGDERWCFQYEPLTKRQSAACSVVEPEEAETKESAHARDSSKDTAVSFYSK</sequence>
<feature type="region of interest" description="Disordered" evidence="1">
    <location>
        <begin position="101"/>
        <end position="125"/>
    </location>
</feature>
<organism evidence="2 3">
    <name type="scientific">Cryptotermes secundus</name>
    <dbReference type="NCBI Taxonomy" id="105785"/>
    <lineage>
        <taxon>Eukaryota</taxon>
        <taxon>Metazoa</taxon>
        <taxon>Ecdysozoa</taxon>
        <taxon>Arthropoda</taxon>
        <taxon>Hexapoda</taxon>
        <taxon>Insecta</taxon>
        <taxon>Pterygota</taxon>
        <taxon>Neoptera</taxon>
        <taxon>Polyneoptera</taxon>
        <taxon>Dictyoptera</taxon>
        <taxon>Blattodea</taxon>
        <taxon>Blattoidea</taxon>
        <taxon>Termitoidae</taxon>
        <taxon>Kalotermitidae</taxon>
        <taxon>Cryptotermitinae</taxon>
        <taxon>Cryptotermes</taxon>
    </lineage>
</organism>
<name>A0A2J7QVC6_9NEOP</name>
<protein>
    <recommendedName>
        <fullName evidence="4">Mos1 transposase HTH domain-containing protein</fullName>
    </recommendedName>
</protein>
<keyword evidence="3" id="KW-1185">Reference proteome</keyword>
<reference evidence="2 3" key="1">
    <citation type="submission" date="2017-12" db="EMBL/GenBank/DDBJ databases">
        <title>Hemimetabolous genomes reveal molecular basis of termite eusociality.</title>
        <authorList>
            <person name="Harrison M.C."/>
            <person name="Jongepier E."/>
            <person name="Robertson H.M."/>
            <person name="Arning N."/>
            <person name="Bitard-Feildel T."/>
            <person name="Chao H."/>
            <person name="Childers C.P."/>
            <person name="Dinh H."/>
            <person name="Doddapaneni H."/>
            <person name="Dugan S."/>
            <person name="Gowin J."/>
            <person name="Greiner C."/>
            <person name="Han Y."/>
            <person name="Hu H."/>
            <person name="Hughes D.S.T."/>
            <person name="Huylmans A.-K."/>
            <person name="Kemena C."/>
            <person name="Kremer L.P.M."/>
            <person name="Lee S.L."/>
            <person name="Lopez-Ezquerra A."/>
            <person name="Mallet L."/>
            <person name="Monroy-Kuhn J.M."/>
            <person name="Moser A."/>
            <person name="Murali S.C."/>
            <person name="Muzny D.M."/>
            <person name="Otani S."/>
            <person name="Piulachs M.-D."/>
            <person name="Poelchau M."/>
            <person name="Qu J."/>
            <person name="Schaub F."/>
            <person name="Wada-Katsumata A."/>
            <person name="Worley K.C."/>
            <person name="Xie Q."/>
            <person name="Ylla G."/>
            <person name="Poulsen M."/>
            <person name="Gibbs R.A."/>
            <person name="Schal C."/>
            <person name="Richards S."/>
            <person name="Belles X."/>
            <person name="Korb J."/>
            <person name="Bornberg-Bauer E."/>
        </authorList>
    </citation>
    <scope>NUCLEOTIDE SEQUENCE [LARGE SCALE GENOMIC DNA]</scope>
    <source>
        <tissue evidence="2">Whole body</tissue>
    </source>
</reference>
<dbReference type="AlphaFoldDB" id="A0A2J7QVC6"/>
<proteinExistence type="predicted"/>
<evidence type="ECO:0008006" key="4">
    <source>
        <dbReference type="Google" id="ProtNLM"/>
    </source>
</evidence>
<dbReference type="Proteomes" id="UP000235965">
    <property type="component" value="Unassembled WGS sequence"/>
</dbReference>
<evidence type="ECO:0000313" key="3">
    <source>
        <dbReference type="Proteomes" id="UP000235965"/>
    </source>
</evidence>
<comment type="caution">
    <text evidence="2">The sequence shown here is derived from an EMBL/GenBank/DDBJ whole genome shotgun (WGS) entry which is preliminary data.</text>
</comment>
<dbReference type="InterPro" id="IPR036397">
    <property type="entry name" value="RNaseH_sf"/>
</dbReference>
<feature type="compositionally biased region" description="Basic and acidic residues" evidence="1">
    <location>
        <begin position="103"/>
        <end position="116"/>
    </location>
</feature>
<evidence type="ECO:0000313" key="2">
    <source>
        <dbReference type="EMBL" id="PNF32533.1"/>
    </source>
</evidence>
<dbReference type="PANTHER" id="PTHR46060:SF1">
    <property type="entry name" value="MARINER MOS1 TRANSPOSASE-LIKE PROTEIN"/>
    <property type="match status" value="1"/>
</dbReference>